<keyword evidence="4 6" id="KW-1133">Transmembrane helix</keyword>
<evidence type="ECO:0000256" key="6">
    <source>
        <dbReference type="RuleBase" id="RU366058"/>
    </source>
</evidence>
<proteinExistence type="inferred from homology"/>
<dbReference type="InterPro" id="IPR015414">
    <property type="entry name" value="TMEM64"/>
</dbReference>
<dbReference type="InterPro" id="IPR032816">
    <property type="entry name" value="VTT_dom"/>
</dbReference>
<dbReference type="Pfam" id="PF09335">
    <property type="entry name" value="VTT_dom"/>
    <property type="match status" value="1"/>
</dbReference>
<evidence type="ECO:0000313" key="10">
    <source>
        <dbReference type="Proteomes" id="UP000317977"/>
    </source>
</evidence>
<comment type="similarity">
    <text evidence="6">Belongs to the TVP38/TMEM64 family.</text>
</comment>
<name>A0A5C6F7K0_9BACT</name>
<feature type="domain" description="VTT" evidence="8">
    <location>
        <begin position="82"/>
        <end position="201"/>
    </location>
</feature>
<evidence type="ECO:0000313" key="9">
    <source>
        <dbReference type="EMBL" id="TWU57205.1"/>
    </source>
</evidence>
<feature type="transmembrane region" description="Helical" evidence="6">
    <location>
        <begin position="180"/>
        <end position="197"/>
    </location>
</feature>
<protein>
    <recommendedName>
        <fullName evidence="6">TVP38/TMEM64 family membrane protein</fullName>
    </recommendedName>
</protein>
<gene>
    <name evidence="9" type="ORF">Poly59_01110</name>
</gene>
<keyword evidence="10" id="KW-1185">Reference proteome</keyword>
<evidence type="ECO:0000259" key="8">
    <source>
        <dbReference type="Pfam" id="PF09335"/>
    </source>
</evidence>
<dbReference type="Proteomes" id="UP000317977">
    <property type="component" value="Unassembled WGS sequence"/>
</dbReference>
<dbReference type="AlphaFoldDB" id="A0A5C6F7K0"/>
<feature type="region of interest" description="Disordered" evidence="7">
    <location>
        <begin position="1"/>
        <end position="20"/>
    </location>
</feature>
<dbReference type="PANTHER" id="PTHR12677">
    <property type="entry name" value="GOLGI APPARATUS MEMBRANE PROTEIN TVP38-RELATED"/>
    <property type="match status" value="1"/>
</dbReference>
<dbReference type="PANTHER" id="PTHR12677:SF59">
    <property type="entry name" value="GOLGI APPARATUS MEMBRANE PROTEIN TVP38-RELATED"/>
    <property type="match status" value="1"/>
</dbReference>
<evidence type="ECO:0000256" key="7">
    <source>
        <dbReference type="SAM" id="MobiDB-lite"/>
    </source>
</evidence>
<dbReference type="GO" id="GO:0005886">
    <property type="term" value="C:plasma membrane"/>
    <property type="evidence" value="ECO:0007669"/>
    <property type="project" value="UniProtKB-SubCell"/>
</dbReference>
<keyword evidence="2 6" id="KW-1003">Cell membrane</keyword>
<keyword evidence="5 6" id="KW-0472">Membrane</keyword>
<reference evidence="9 10" key="1">
    <citation type="submission" date="2019-02" db="EMBL/GenBank/DDBJ databases">
        <title>Deep-cultivation of Planctomycetes and their phenomic and genomic characterization uncovers novel biology.</title>
        <authorList>
            <person name="Wiegand S."/>
            <person name="Jogler M."/>
            <person name="Boedeker C."/>
            <person name="Pinto D."/>
            <person name="Vollmers J."/>
            <person name="Rivas-Marin E."/>
            <person name="Kohn T."/>
            <person name="Peeters S.H."/>
            <person name="Heuer A."/>
            <person name="Rast P."/>
            <person name="Oberbeckmann S."/>
            <person name="Bunk B."/>
            <person name="Jeske O."/>
            <person name="Meyerdierks A."/>
            <person name="Storesund J.E."/>
            <person name="Kallscheuer N."/>
            <person name="Luecker S."/>
            <person name="Lage O.M."/>
            <person name="Pohl T."/>
            <person name="Merkel B.J."/>
            <person name="Hornburger P."/>
            <person name="Mueller R.-W."/>
            <person name="Bruemmer F."/>
            <person name="Labrenz M."/>
            <person name="Spormann A.M."/>
            <person name="Op Den Camp H."/>
            <person name="Overmann J."/>
            <person name="Amann R."/>
            <person name="Jetten M.S.M."/>
            <person name="Mascher T."/>
            <person name="Medema M.H."/>
            <person name="Devos D.P."/>
            <person name="Kaster A.-K."/>
            <person name="Ovreas L."/>
            <person name="Rohde M."/>
            <person name="Galperin M.Y."/>
            <person name="Jogler C."/>
        </authorList>
    </citation>
    <scope>NUCLEOTIDE SEQUENCE [LARGE SCALE GENOMIC DNA]</scope>
    <source>
        <strain evidence="9 10">Poly59</strain>
    </source>
</reference>
<comment type="caution">
    <text evidence="9">The sequence shown here is derived from an EMBL/GenBank/DDBJ whole genome shotgun (WGS) entry which is preliminary data.</text>
</comment>
<feature type="transmembrane region" description="Helical" evidence="6">
    <location>
        <begin position="62"/>
        <end position="82"/>
    </location>
</feature>
<organism evidence="9 10">
    <name type="scientific">Rubripirellula reticaptiva</name>
    <dbReference type="NCBI Taxonomy" id="2528013"/>
    <lineage>
        <taxon>Bacteria</taxon>
        <taxon>Pseudomonadati</taxon>
        <taxon>Planctomycetota</taxon>
        <taxon>Planctomycetia</taxon>
        <taxon>Pirellulales</taxon>
        <taxon>Pirellulaceae</taxon>
        <taxon>Rubripirellula</taxon>
    </lineage>
</organism>
<feature type="transmembrane region" description="Helical" evidence="6">
    <location>
        <begin position="102"/>
        <end position="123"/>
    </location>
</feature>
<keyword evidence="3 6" id="KW-0812">Transmembrane</keyword>
<evidence type="ECO:0000256" key="2">
    <source>
        <dbReference type="ARBA" id="ARBA00022475"/>
    </source>
</evidence>
<feature type="transmembrane region" description="Helical" evidence="6">
    <location>
        <begin position="217"/>
        <end position="234"/>
    </location>
</feature>
<evidence type="ECO:0000256" key="3">
    <source>
        <dbReference type="ARBA" id="ARBA00022692"/>
    </source>
</evidence>
<accession>A0A5C6F7K0</accession>
<evidence type="ECO:0000256" key="1">
    <source>
        <dbReference type="ARBA" id="ARBA00004651"/>
    </source>
</evidence>
<comment type="subcellular location">
    <subcellularLocation>
        <location evidence="1 6">Cell membrane</location>
        <topology evidence="1 6">Multi-pass membrane protein</topology>
    </subcellularLocation>
</comment>
<evidence type="ECO:0000256" key="4">
    <source>
        <dbReference type="ARBA" id="ARBA00022989"/>
    </source>
</evidence>
<sequence>MSDRHSTLQPIRYDKSVNQTPQSPSALRWIKLCAPVVLVLIGVSLVANGFDSARLEGMVTDLGRAAPIVFVVMAVVLMSVMVPKTVMSVAAGAMFGTVMGSGLMLLIAVVAASINFFIGRWWLADTIDRRIKAESQTGEILQLARSMAGEAGFGFHFLLRLTPVPTMVISYLMGACGGRYWPFLAAAAAGVIPQTLWVHSGSAVTMVGDSQSDQLRWFSIALSVIGAIAVSVIVPRRAVQRLKQTRQDQLGIID</sequence>
<feature type="transmembrane region" description="Helical" evidence="6">
    <location>
        <begin position="29"/>
        <end position="50"/>
    </location>
</feature>
<evidence type="ECO:0000256" key="5">
    <source>
        <dbReference type="ARBA" id="ARBA00023136"/>
    </source>
</evidence>
<dbReference type="EMBL" id="SJPX01000001">
    <property type="protein sequence ID" value="TWU57205.1"/>
    <property type="molecule type" value="Genomic_DNA"/>
</dbReference>